<name>A0A6M3JEH0_9ZZZZ</name>
<dbReference type="EMBL" id="MT141600">
    <property type="protein sequence ID" value="QJA68246.1"/>
    <property type="molecule type" value="Genomic_DNA"/>
</dbReference>
<dbReference type="AlphaFoldDB" id="A0A6M3JEH0"/>
<accession>A0A6M3JEH0</accession>
<reference evidence="1" key="1">
    <citation type="submission" date="2020-03" db="EMBL/GenBank/DDBJ databases">
        <title>The deep terrestrial virosphere.</title>
        <authorList>
            <person name="Holmfeldt K."/>
            <person name="Nilsson E."/>
            <person name="Simone D."/>
            <person name="Lopez-Fernandez M."/>
            <person name="Wu X."/>
            <person name="de Brujin I."/>
            <person name="Lundin D."/>
            <person name="Andersson A."/>
            <person name="Bertilsson S."/>
            <person name="Dopson M."/>
        </authorList>
    </citation>
    <scope>NUCLEOTIDE SEQUENCE</scope>
    <source>
        <strain evidence="1">MM415A07499</strain>
    </source>
</reference>
<protein>
    <submittedName>
        <fullName evidence="1">Uncharacterized protein</fullName>
    </submittedName>
</protein>
<organism evidence="1">
    <name type="scientific">viral metagenome</name>
    <dbReference type="NCBI Taxonomy" id="1070528"/>
    <lineage>
        <taxon>unclassified sequences</taxon>
        <taxon>metagenomes</taxon>
        <taxon>organismal metagenomes</taxon>
    </lineage>
</organism>
<evidence type="ECO:0000313" key="1">
    <source>
        <dbReference type="EMBL" id="QJA68246.1"/>
    </source>
</evidence>
<proteinExistence type="predicted"/>
<gene>
    <name evidence="1" type="ORF">MM415A07499_0004</name>
</gene>
<sequence length="182" mass="20512">MKIHGKEYMEVNTRLQIFRKDFPDYSLESEWIRIDEQVAFCRAIVRNASDRLIATGTAFEEIASSGVNSTSHVENCETSAWGRALGNLGIGLDTAVCSAEEVTQAIERQEKTVTKTAPIPPPKPKSDFLKEVAKLSGKVKLLDFETLVKNYGVKHYSKITDHETQKTFYLELKKLVKMVEAK</sequence>